<dbReference type="Proteomes" id="UP001303046">
    <property type="component" value="Unassembled WGS sequence"/>
</dbReference>
<evidence type="ECO:0000313" key="3">
    <source>
        <dbReference type="Proteomes" id="UP001303046"/>
    </source>
</evidence>
<keyword evidence="3" id="KW-1185">Reference proteome</keyword>
<feature type="transmembrane region" description="Helical" evidence="1">
    <location>
        <begin position="64"/>
        <end position="91"/>
    </location>
</feature>
<gene>
    <name evidence="2" type="primary">Necator_chrV.g19005</name>
    <name evidence="2" type="ORF">RB195_014214</name>
</gene>
<organism evidence="2 3">
    <name type="scientific">Necator americanus</name>
    <name type="common">Human hookworm</name>
    <dbReference type="NCBI Taxonomy" id="51031"/>
    <lineage>
        <taxon>Eukaryota</taxon>
        <taxon>Metazoa</taxon>
        <taxon>Ecdysozoa</taxon>
        <taxon>Nematoda</taxon>
        <taxon>Chromadorea</taxon>
        <taxon>Rhabditida</taxon>
        <taxon>Rhabditina</taxon>
        <taxon>Rhabditomorpha</taxon>
        <taxon>Strongyloidea</taxon>
        <taxon>Ancylostomatidae</taxon>
        <taxon>Bunostominae</taxon>
        <taxon>Necator</taxon>
    </lineage>
</organism>
<keyword evidence="1" id="KW-1133">Transmembrane helix</keyword>
<keyword evidence="1" id="KW-0812">Transmembrane</keyword>
<evidence type="ECO:0000256" key="1">
    <source>
        <dbReference type="SAM" id="Phobius"/>
    </source>
</evidence>
<evidence type="ECO:0000313" key="2">
    <source>
        <dbReference type="EMBL" id="KAK6755694.1"/>
    </source>
</evidence>
<proteinExistence type="predicted"/>
<keyword evidence="1" id="KW-0472">Membrane</keyword>
<sequence length="104" mass="11694">MNISHFPLPKTTALSPSFSVDLPISLDDKRTNDSQMSNETLTEIQSISQERKSESEKLIRKWNLAAVVVVVGCAVNTVLFAVMTLLTAMMLNRIKYESLYMLLD</sequence>
<dbReference type="EMBL" id="JAVFWL010000005">
    <property type="protein sequence ID" value="KAK6755694.1"/>
    <property type="molecule type" value="Genomic_DNA"/>
</dbReference>
<protein>
    <recommendedName>
        <fullName evidence="4">G-protein coupled receptors family 1 profile domain-containing protein</fullName>
    </recommendedName>
</protein>
<evidence type="ECO:0008006" key="4">
    <source>
        <dbReference type="Google" id="ProtNLM"/>
    </source>
</evidence>
<reference evidence="2 3" key="1">
    <citation type="submission" date="2023-08" db="EMBL/GenBank/DDBJ databases">
        <title>A Necator americanus chromosomal reference genome.</title>
        <authorList>
            <person name="Ilik V."/>
            <person name="Petrzelkova K.J."/>
            <person name="Pardy F."/>
            <person name="Fuh T."/>
            <person name="Niatou-Singa F.S."/>
            <person name="Gouil Q."/>
            <person name="Baker L."/>
            <person name="Ritchie M.E."/>
            <person name="Jex A.R."/>
            <person name="Gazzola D."/>
            <person name="Li H."/>
            <person name="Toshio Fujiwara R."/>
            <person name="Zhan B."/>
            <person name="Aroian R.V."/>
            <person name="Pafco B."/>
            <person name="Schwarz E.M."/>
        </authorList>
    </citation>
    <scope>NUCLEOTIDE SEQUENCE [LARGE SCALE GENOMIC DNA]</scope>
    <source>
        <strain evidence="2 3">Aroian</strain>
        <tissue evidence="2">Whole animal</tissue>
    </source>
</reference>
<comment type="caution">
    <text evidence="2">The sequence shown here is derived from an EMBL/GenBank/DDBJ whole genome shotgun (WGS) entry which is preliminary data.</text>
</comment>
<name>A0ABR1DZ68_NECAM</name>
<accession>A0ABR1DZ68</accession>